<sequence>MVLLNWRRFLYVEHLNRAVEHIANGNFNDSVPVRQRNEVSVLAENTNMLVEKLKRSLDDERRAEQTKNELITNVSHDLRTPLTSIIGYLGLIDQDRYRDEVELRHYVQIAHAKAERLNALINDLFEYTRMNSGVIFLRAIPFNLVEMMNQLVVHYRLQLEQAGLEGQVHSASPEVVVQGDPEKLVRVFENLLANAMQYGKDGKKVDIHIRKESRMAVIEVVNYGEPIPPSDLPYLFDRFYRIDKSRTEHAGGSGLGLAIVKSLVEKHDGMIQAESDSRRTVFRIKLPLPQEAKV</sequence>
<gene>
    <name evidence="16" type="ORF">D3H35_05650</name>
</gene>
<dbReference type="InterPro" id="IPR004358">
    <property type="entry name" value="Sig_transdc_His_kin-like_C"/>
</dbReference>
<evidence type="ECO:0000256" key="11">
    <source>
        <dbReference type="ARBA" id="ARBA00022989"/>
    </source>
</evidence>
<dbReference type="SMART" id="SM00388">
    <property type="entry name" value="HisKA"/>
    <property type="match status" value="1"/>
</dbReference>
<dbReference type="Pfam" id="PF00512">
    <property type="entry name" value="HisKA"/>
    <property type="match status" value="1"/>
</dbReference>
<dbReference type="Gene3D" id="1.10.287.130">
    <property type="match status" value="1"/>
</dbReference>
<evidence type="ECO:0000256" key="4">
    <source>
        <dbReference type="ARBA" id="ARBA00022475"/>
    </source>
</evidence>
<dbReference type="PANTHER" id="PTHR45528:SF1">
    <property type="entry name" value="SENSOR HISTIDINE KINASE CPXA"/>
    <property type="match status" value="1"/>
</dbReference>
<dbReference type="Gene3D" id="1.10.8.500">
    <property type="entry name" value="HAMP domain in histidine kinase"/>
    <property type="match status" value="1"/>
</dbReference>
<evidence type="ECO:0000256" key="5">
    <source>
        <dbReference type="ARBA" id="ARBA00022553"/>
    </source>
</evidence>
<evidence type="ECO:0000256" key="6">
    <source>
        <dbReference type="ARBA" id="ARBA00022679"/>
    </source>
</evidence>
<keyword evidence="6" id="KW-0808">Transferase</keyword>
<dbReference type="CDD" id="cd06225">
    <property type="entry name" value="HAMP"/>
    <property type="match status" value="1"/>
</dbReference>
<keyword evidence="13" id="KW-0472">Membrane</keyword>
<comment type="caution">
    <text evidence="16">The sequence shown here is derived from an EMBL/GenBank/DDBJ whole genome shotgun (WGS) entry which is preliminary data.</text>
</comment>
<keyword evidence="17" id="KW-1185">Reference proteome</keyword>
<keyword evidence="9 16" id="KW-0418">Kinase</keyword>
<protein>
    <recommendedName>
        <fullName evidence="3">histidine kinase</fullName>
        <ecNumber evidence="3">2.7.13.3</ecNumber>
    </recommendedName>
</protein>
<keyword evidence="8" id="KW-0547">Nucleotide-binding</keyword>
<feature type="domain" description="HAMP" evidence="15">
    <location>
        <begin position="6"/>
        <end position="58"/>
    </location>
</feature>
<evidence type="ECO:0000313" key="17">
    <source>
        <dbReference type="Proteomes" id="UP000266340"/>
    </source>
</evidence>
<dbReference type="GO" id="GO:0000155">
    <property type="term" value="F:phosphorelay sensor kinase activity"/>
    <property type="evidence" value="ECO:0007669"/>
    <property type="project" value="InterPro"/>
</dbReference>
<feature type="domain" description="Histidine kinase" evidence="14">
    <location>
        <begin position="73"/>
        <end position="290"/>
    </location>
</feature>
<dbReference type="InterPro" id="IPR003660">
    <property type="entry name" value="HAMP_dom"/>
</dbReference>
<dbReference type="GO" id="GO:0005886">
    <property type="term" value="C:plasma membrane"/>
    <property type="evidence" value="ECO:0007669"/>
    <property type="project" value="UniProtKB-SubCell"/>
</dbReference>
<keyword evidence="10" id="KW-0067">ATP-binding</keyword>
<dbReference type="PROSITE" id="PS50885">
    <property type="entry name" value="HAMP"/>
    <property type="match status" value="1"/>
</dbReference>
<evidence type="ECO:0000256" key="13">
    <source>
        <dbReference type="ARBA" id="ARBA00023136"/>
    </source>
</evidence>
<dbReference type="InterPro" id="IPR050398">
    <property type="entry name" value="HssS/ArlS-like"/>
</dbReference>
<keyword evidence="4" id="KW-1003">Cell membrane</keyword>
<evidence type="ECO:0000256" key="7">
    <source>
        <dbReference type="ARBA" id="ARBA00022692"/>
    </source>
</evidence>
<dbReference type="Gene3D" id="3.30.565.10">
    <property type="entry name" value="Histidine kinase-like ATPase, C-terminal domain"/>
    <property type="match status" value="1"/>
</dbReference>
<dbReference type="SUPFAM" id="SSF158472">
    <property type="entry name" value="HAMP domain-like"/>
    <property type="match status" value="1"/>
</dbReference>
<comment type="catalytic activity">
    <reaction evidence="1">
        <text>ATP + protein L-histidine = ADP + protein N-phospho-L-histidine.</text>
        <dbReference type="EC" id="2.7.13.3"/>
    </reaction>
</comment>
<evidence type="ECO:0000256" key="9">
    <source>
        <dbReference type="ARBA" id="ARBA00022777"/>
    </source>
</evidence>
<dbReference type="GO" id="GO:0005524">
    <property type="term" value="F:ATP binding"/>
    <property type="evidence" value="ECO:0007669"/>
    <property type="project" value="UniProtKB-KW"/>
</dbReference>
<evidence type="ECO:0000313" key="16">
    <source>
        <dbReference type="EMBL" id="RIE04588.1"/>
    </source>
</evidence>
<name>A0A398CVM4_9BACL</name>
<evidence type="ECO:0000256" key="2">
    <source>
        <dbReference type="ARBA" id="ARBA00004651"/>
    </source>
</evidence>
<keyword evidence="5" id="KW-0597">Phosphoprotein</keyword>
<dbReference type="InterPro" id="IPR036890">
    <property type="entry name" value="HATPase_C_sf"/>
</dbReference>
<comment type="subcellular location">
    <subcellularLocation>
        <location evidence="2">Cell membrane</location>
        <topology evidence="2">Multi-pass membrane protein</topology>
    </subcellularLocation>
</comment>
<evidence type="ECO:0000259" key="14">
    <source>
        <dbReference type="PROSITE" id="PS50109"/>
    </source>
</evidence>
<dbReference type="InterPro" id="IPR036097">
    <property type="entry name" value="HisK_dim/P_sf"/>
</dbReference>
<evidence type="ECO:0000256" key="3">
    <source>
        <dbReference type="ARBA" id="ARBA00012438"/>
    </source>
</evidence>
<keyword evidence="7" id="KW-0812">Transmembrane</keyword>
<dbReference type="Proteomes" id="UP000266340">
    <property type="component" value="Unassembled WGS sequence"/>
</dbReference>
<dbReference type="SUPFAM" id="SSF55874">
    <property type="entry name" value="ATPase domain of HSP90 chaperone/DNA topoisomerase II/histidine kinase"/>
    <property type="match status" value="1"/>
</dbReference>
<dbReference type="SMART" id="SM00387">
    <property type="entry name" value="HATPase_c"/>
    <property type="match status" value="1"/>
</dbReference>
<dbReference type="FunFam" id="1.10.287.130:FF:000008">
    <property type="entry name" value="Two-component sensor histidine kinase"/>
    <property type="match status" value="1"/>
</dbReference>
<dbReference type="OrthoDB" id="9792991at2"/>
<keyword evidence="11" id="KW-1133">Transmembrane helix</keyword>
<organism evidence="16 17">
    <name type="scientific">Cohnella faecalis</name>
    <dbReference type="NCBI Taxonomy" id="2315694"/>
    <lineage>
        <taxon>Bacteria</taxon>
        <taxon>Bacillati</taxon>
        <taxon>Bacillota</taxon>
        <taxon>Bacilli</taxon>
        <taxon>Bacillales</taxon>
        <taxon>Paenibacillaceae</taxon>
        <taxon>Cohnella</taxon>
    </lineage>
</organism>
<dbReference type="PRINTS" id="PR00344">
    <property type="entry name" value="BCTRLSENSOR"/>
</dbReference>
<dbReference type="PROSITE" id="PS50109">
    <property type="entry name" value="HIS_KIN"/>
    <property type="match status" value="1"/>
</dbReference>
<dbReference type="SUPFAM" id="SSF47384">
    <property type="entry name" value="Homodimeric domain of signal transducing histidine kinase"/>
    <property type="match status" value="1"/>
</dbReference>
<evidence type="ECO:0000256" key="8">
    <source>
        <dbReference type="ARBA" id="ARBA00022741"/>
    </source>
</evidence>
<evidence type="ECO:0000256" key="12">
    <source>
        <dbReference type="ARBA" id="ARBA00023012"/>
    </source>
</evidence>
<dbReference type="EC" id="2.7.13.3" evidence="3"/>
<dbReference type="CDD" id="cd00082">
    <property type="entry name" value="HisKA"/>
    <property type="match status" value="1"/>
</dbReference>
<dbReference type="InterPro" id="IPR003661">
    <property type="entry name" value="HisK_dim/P_dom"/>
</dbReference>
<dbReference type="PANTHER" id="PTHR45528">
    <property type="entry name" value="SENSOR HISTIDINE KINASE CPXA"/>
    <property type="match status" value="1"/>
</dbReference>
<reference evidence="16 17" key="1">
    <citation type="submission" date="2018-09" db="EMBL/GenBank/DDBJ databases">
        <title>Cohnella cavernae sp. nov., isolated from a karst cave.</title>
        <authorList>
            <person name="Zhu H."/>
        </authorList>
    </citation>
    <scope>NUCLEOTIDE SEQUENCE [LARGE SCALE GENOMIC DNA]</scope>
    <source>
        <strain evidence="16 17">K2E09-144</strain>
    </source>
</reference>
<dbReference type="Pfam" id="PF02518">
    <property type="entry name" value="HATPase_c"/>
    <property type="match status" value="1"/>
</dbReference>
<evidence type="ECO:0000256" key="10">
    <source>
        <dbReference type="ARBA" id="ARBA00022840"/>
    </source>
</evidence>
<accession>A0A398CVM4</accession>
<evidence type="ECO:0000256" key="1">
    <source>
        <dbReference type="ARBA" id="ARBA00000085"/>
    </source>
</evidence>
<evidence type="ECO:0000259" key="15">
    <source>
        <dbReference type="PROSITE" id="PS50885"/>
    </source>
</evidence>
<dbReference type="InterPro" id="IPR005467">
    <property type="entry name" value="His_kinase_dom"/>
</dbReference>
<dbReference type="EMBL" id="QXJM01000025">
    <property type="protein sequence ID" value="RIE04588.1"/>
    <property type="molecule type" value="Genomic_DNA"/>
</dbReference>
<proteinExistence type="predicted"/>
<dbReference type="AlphaFoldDB" id="A0A398CVM4"/>
<keyword evidence="12" id="KW-0902">Two-component regulatory system</keyword>
<dbReference type="InterPro" id="IPR003594">
    <property type="entry name" value="HATPase_dom"/>
</dbReference>
<dbReference type="FunFam" id="3.30.565.10:FF:000013">
    <property type="entry name" value="Two-component sensor histidine kinase"/>
    <property type="match status" value="1"/>
</dbReference>